<evidence type="ECO:0000256" key="6">
    <source>
        <dbReference type="ARBA" id="ARBA00023136"/>
    </source>
</evidence>
<dbReference type="InterPro" id="IPR003400">
    <property type="entry name" value="ExbD"/>
</dbReference>
<evidence type="ECO:0000313" key="8">
    <source>
        <dbReference type="EMBL" id="OGI61636.1"/>
    </source>
</evidence>
<dbReference type="AlphaFoldDB" id="A0A1F6UWC2"/>
<proteinExistence type="inferred from homology"/>
<comment type="caution">
    <text evidence="8">The sequence shown here is derived from an EMBL/GenBank/DDBJ whole genome shotgun (WGS) entry which is preliminary data.</text>
</comment>
<evidence type="ECO:0000256" key="2">
    <source>
        <dbReference type="ARBA" id="ARBA00005811"/>
    </source>
</evidence>
<dbReference type="GO" id="GO:0005886">
    <property type="term" value="C:plasma membrane"/>
    <property type="evidence" value="ECO:0007669"/>
    <property type="project" value="UniProtKB-SubCell"/>
</dbReference>
<comment type="subcellular location">
    <subcellularLocation>
        <location evidence="1">Cell membrane</location>
        <topology evidence="1">Single-pass membrane protein</topology>
    </subcellularLocation>
    <subcellularLocation>
        <location evidence="7">Cell membrane</location>
        <topology evidence="7">Single-pass type II membrane protein</topology>
    </subcellularLocation>
</comment>
<keyword evidence="4 7" id="KW-0812">Transmembrane</keyword>
<keyword evidence="3" id="KW-1003">Cell membrane</keyword>
<comment type="similarity">
    <text evidence="2 7">Belongs to the ExbD/TolR family.</text>
</comment>
<evidence type="ECO:0000256" key="7">
    <source>
        <dbReference type="RuleBase" id="RU003879"/>
    </source>
</evidence>
<name>A0A1F6UWC2_9PROT</name>
<evidence type="ECO:0000313" key="9">
    <source>
        <dbReference type="Proteomes" id="UP000179076"/>
    </source>
</evidence>
<keyword evidence="7" id="KW-0813">Transport</keyword>
<dbReference type="GO" id="GO:0022857">
    <property type="term" value="F:transmembrane transporter activity"/>
    <property type="evidence" value="ECO:0007669"/>
    <property type="project" value="InterPro"/>
</dbReference>
<organism evidence="8 9">
    <name type="scientific">Candidatus Muproteobacteria bacterium RBG_16_60_9</name>
    <dbReference type="NCBI Taxonomy" id="1817755"/>
    <lineage>
        <taxon>Bacteria</taxon>
        <taxon>Pseudomonadati</taxon>
        <taxon>Pseudomonadota</taxon>
        <taxon>Candidatus Muproteobacteria</taxon>
    </lineage>
</organism>
<protein>
    <recommendedName>
        <fullName evidence="10">Biopolymer transporter ExbD</fullName>
    </recommendedName>
</protein>
<dbReference type="EMBL" id="MFSP01000191">
    <property type="protein sequence ID" value="OGI61636.1"/>
    <property type="molecule type" value="Genomic_DNA"/>
</dbReference>
<evidence type="ECO:0000256" key="5">
    <source>
        <dbReference type="ARBA" id="ARBA00022989"/>
    </source>
</evidence>
<keyword evidence="5" id="KW-1133">Transmembrane helix</keyword>
<evidence type="ECO:0008006" key="10">
    <source>
        <dbReference type="Google" id="ProtNLM"/>
    </source>
</evidence>
<sequence>MNITAFMNLMVILVPFLLITAVFTRLTILELNLPPSSAASSEPKKELQLEVIVRADALEIGERSSGVLRRIEKNTKGQDYAELSKTLRQIKERFPDKTKATILSEPNTSYDILVQVMDAVRLYQVVNNGVRQRYELFPEIAIGDAPGRASAAVGGTTGAPIRAAMGGR</sequence>
<evidence type="ECO:0000256" key="1">
    <source>
        <dbReference type="ARBA" id="ARBA00004162"/>
    </source>
</evidence>
<dbReference type="Pfam" id="PF02472">
    <property type="entry name" value="ExbD"/>
    <property type="match status" value="1"/>
</dbReference>
<accession>A0A1F6UWC2</accession>
<keyword evidence="7" id="KW-0653">Protein transport</keyword>
<dbReference type="GO" id="GO:0015031">
    <property type="term" value="P:protein transport"/>
    <property type="evidence" value="ECO:0007669"/>
    <property type="project" value="UniProtKB-KW"/>
</dbReference>
<reference evidence="8 9" key="1">
    <citation type="journal article" date="2016" name="Nat. Commun.">
        <title>Thousands of microbial genomes shed light on interconnected biogeochemical processes in an aquifer system.</title>
        <authorList>
            <person name="Anantharaman K."/>
            <person name="Brown C.T."/>
            <person name="Hug L.A."/>
            <person name="Sharon I."/>
            <person name="Castelle C.J."/>
            <person name="Probst A.J."/>
            <person name="Thomas B.C."/>
            <person name="Singh A."/>
            <person name="Wilkins M.J."/>
            <person name="Karaoz U."/>
            <person name="Brodie E.L."/>
            <person name="Williams K.H."/>
            <person name="Hubbard S.S."/>
            <person name="Banfield J.F."/>
        </authorList>
    </citation>
    <scope>NUCLEOTIDE SEQUENCE [LARGE SCALE GENOMIC DNA]</scope>
</reference>
<evidence type="ECO:0000256" key="3">
    <source>
        <dbReference type="ARBA" id="ARBA00022475"/>
    </source>
</evidence>
<keyword evidence="6" id="KW-0472">Membrane</keyword>
<dbReference type="Proteomes" id="UP000179076">
    <property type="component" value="Unassembled WGS sequence"/>
</dbReference>
<gene>
    <name evidence="8" type="ORF">A2W18_15075</name>
</gene>
<evidence type="ECO:0000256" key="4">
    <source>
        <dbReference type="ARBA" id="ARBA00022692"/>
    </source>
</evidence>